<dbReference type="InterPro" id="IPR013103">
    <property type="entry name" value="RVT_2"/>
</dbReference>
<organism evidence="2 3">
    <name type="scientific">Paspalum notatum var. saurae</name>
    <dbReference type="NCBI Taxonomy" id="547442"/>
    <lineage>
        <taxon>Eukaryota</taxon>
        <taxon>Viridiplantae</taxon>
        <taxon>Streptophyta</taxon>
        <taxon>Embryophyta</taxon>
        <taxon>Tracheophyta</taxon>
        <taxon>Spermatophyta</taxon>
        <taxon>Magnoliopsida</taxon>
        <taxon>Liliopsida</taxon>
        <taxon>Poales</taxon>
        <taxon>Poaceae</taxon>
        <taxon>PACMAD clade</taxon>
        <taxon>Panicoideae</taxon>
        <taxon>Andropogonodae</taxon>
        <taxon>Paspaleae</taxon>
        <taxon>Paspalinae</taxon>
        <taxon>Paspalum</taxon>
    </lineage>
</organism>
<evidence type="ECO:0000259" key="1">
    <source>
        <dbReference type="Pfam" id="PF07727"/>
    </source>
</evidence>
<keyword evidence="3" id="KW-1185">Reference proteome</keyword>
<sequence>MHEELNNFTRNEVWTLEAKPKGARVIGTKWVFRNKQDDEGNIVRNKARLVEKGYSQVEGIEFGETFAPVTRLEAIRFLLAYATHHDMKLYQMDVKSAFLNGYINELVYVEQPPGFEDPNNPNHVYRLSKALYGLKQAPRTWFKIGRVDTTIFTKKTDNDLFVCQVYVDDIIFGLTNEEYCKEFGKMMAKEFEMSMIGELTFFLGFQIKQLKEGTFIYQEKDTRDLLKIFKMDDCKPIDTPISTNTKQLMKVASRPNIMFSVCLCARFQADPRESHLSAVKQILRYLKLTSSIGLWYPKGACFELLGYSDSGFAGCRVEHKSTSGGCYLLGRSPVSWSSKKQNGVSLSTAEAEYRAAGSCCAQILYIKQTLLDYGVKLSRVPLLCDNESAVKLTNNPRIDIRHHFIRDHVAKGDIQLRNVGTKEQLADIFTKPLDESTFHRLRSELNVLDARSIMPTSLLPVALVVPVPPLHLLAASPLSRSRIAPLRLLHAAVPAQPRSWWPCLHPAAAPPLHLLAALPLPRSRTTPLRLLHAAVPAQPRRCSPRLHPLATPPPGRAIVGHFLPPISVMAREGKDKGKAMLLEV</sequence>
<protein>
    <recommendedName>
        <fullName evidence="1">Reverse transcriptase Ty1/copia-type domain-containing protein</fullName>
    </recommendedName>
</protein>
<feature type="domain" description="Reverse transcriptase Ty1/copia-type" evidence="1">
    <location>
        <begin position="11"/>
        <end position="241"/>
    </location>
</feature>
<gene>
    <name evidence="2" type="ORF">U9M48_024100</name>
</gene>
<dbReference type="EMBL" id="CP144749">
    <property type="protein sequence ID" value="WVZ76098.1"/>
    <property type="molecule type" value="Genomic_DNA"/>
</dbReference>
<proteinExistence type="predicted"/>
<dbReference type="InterPro" id="IPR043502">
    <property type="entry name" value="DNA/RNA_pol_sf"/>
</dbReference>
<reference evidence="2 3" key="1">
    <citation type="submission" date="2024-02" db="EMBL/GenBank/DDBJ databases">
        <title>High-quality chromosome-scale genome assembly of Pensacola bahiagrass (Paspalum notatum Flugge var. saurae).</title>
        <authorList>
            <person name="Vega J.M."/>
            <person name="Podio M."/>
            <person name="Orjuela J."/>
            <person name="Siena L.A."/>
            <person name="Pessino S.C."/>
            <person name="Combes M.C."/>
            <person name="Mariac C."/>
            <person name="Albertini E."/>
            <person name="Pupilli F."/>
            <person name="Ortiz J.P.A."/>
            <person name="Leblanc O."/>
        </authorList>
    </citation>
    <scope>NUCLEOTIDE SEQUENCE [LARGE SCALE GENOMIC DNA]</scope>
    <source>
        <strain evidence="2">R1</strain>
        <tissue evidence="2">Leaf</tissue>
    </source>
</reference>
<name>A0AAQ3TML6_PASNO</name>
<dbReference type="AlphaFoldDB" id="A0AAQ3TML6"/>
<evidence type="ECO:0000313" key="2">
    <source>
        <dbReference type="EMBL" id="WVZ76098.1"/>
    </source>
</evidence>
<dbReference type="PANTHER" id="PTHR11439">
    <property type="entry name" value="GAG-POL-RELATED RETROTRANSPOSON"/>
    <property type="match status" value="1"/>
</dbReference>
<dbReference type="Pfam" id="PF07727">
    <property type="entry name" value="RVT_2"/>
    <property type="match status" value="1"/>
</dbReference>
<dbReference type="SUPFAM" id="SSF56672">
    <property type="entry name" value="DNA/RNA polymerases"/>
    <property type="match status" value="1"/>
</dbReference>
<dbReference type="PANTHER" id="PTHR11439:SF483">
    <property type="entry name" value="PEPTIDE SYNTHASE GLIP-LIKE, PUTATIVE (AFU_ORTHOLOGUE AFUA_3G12920)-RELATED"/>
    <property type="match status" value="1"/>
</dbReference>
<dbReference type="CDD" id="cd09272">
    <property type="entry name" value="RNase_HI_RT_Ty1"/>
    <property type="match status" value="1"/>
</dbReference>
<dbReference type="Proteomes" id="UP001341281">
    <property type="component" value="Chromosome 05"/>
</dbReference>
<evidence type="ECO:0000313" key="3">
    <source>
        <dbReference type="Proteomes" id="UP001341281"/>
    </source>
</evidence>
<accession>A0AAQ3TML6</accession>